<evidence type="ECO:0000256" key="10">
    <source>
        <dbReference type="ARBA" id="ARBA00023288"/>
    </source>
</evidence>
<keyword evidence="9" id="KW-0119">Carbohydrate metabolism</keyword>
<sequence>MIASSAVVLALALSVSAGVTQRKRGGGQLVTSCTVPNTAALTFDDGPYMYMTEIVDMLKANDAKGTFFVNGHNWGCIWEETNMQNIRYARDNGMQIASHTWHHKDLNTLTLDQLRSEMSSTNDAICKILGTKPAFMRPPFGNYNDDVLSVVGEMHQTAVTWNLDSGDSMGAEVSAQNQACDDVIAQHPQGIISLQHEVYEPSVHQVLPSYISKMKEAGYKLVTVAECLGMEPYFDGECPVSKRGDDSYAC</sequence>
<dbReference type="GO" id="GO:0005886">
    <property type="term" value="C:plasma membrane"/>
    <property type="evidence" value="ECO:0007669"/>
    <property type="project" value="UniProtKB-SubCell"/>
</dbReference>
<dbReference type="Pfam" id="PF01522">
    <property type="entry name" value="Polysacc_deac_1"/>
    <property type="match status" value="1"/>
</dbReference>
<evidence type="ECO:0000313" key="15">
    <source>
        <dbReference type="Proteomes" id="UP000807306"/>
    </source>
</evidence>
<feature type="signal peptide" evidence="12">
    <location>
        <begin position="1"/>
        <end position="17"/>
    </location>
</feature>
<comment type="cofactor">
    <cofactor evidence="1">
        <name>Co(2+)</name>
        <dbReference type="ChEBI" id="CHEBI:48828"/>
    </cofactor>
</comment>
<reference evidence="14" key="1">
    <citation type="submission" date="2020-11" db="EMBL/GenBank/DDBJ databases">
        <authorList>
            <consortium name="DOE Joint Genome Institute"/>
            <person name="Ahrendt S."/>
            <person name="Riley R."/>
            <person name="Andreopoulos W."/>
            <person name="Labutti K."/>
            <person name="Pangilinan J."/>
            <person name="Ruiz-Duenas F.J."/>
            <person name="Barrasa J.M."/>
            <person name="Sanchez-Garcia M."/>
            <person name="Camarero S."/>
            <person name="Miyauchi S."/>
            <person name="Serrano A."/>
            <person name="Linde D."/>
            <person name="Babiker R."/>
            <person name="Drula E."/>
            <person name="Ayuso-Fernandez I."/>
            <person name="Pacheco R."/>
            <person name="Padilla G."/>
            <person name="Ferreira P."/>
            <person name="Barriuso J."/>
            <person name="Kellner H."/>
            <person name="Castanera R."/>
            <person name="Alfaro M."/>
            <person name="Ramirez L."/>
            <person name="Pisabarro A.G."/>
            <person name="Kuo A."/>
            <person name="Tritt A."/>
            <person name="Lipzen A."/>
            <person name="He G."/>
            <person name="Yan M."/>
            <person name="Ng V."/>
            <person name="Cullen D."/>
            <person name="Martin F."/>
            <person name="Rosso M.-N."/>
            <person name="Henrissat B."/>
            <person name="Hibbett D."/>
            <person name="Martinez A.T."/>
            <person name="Grigoriev I.V."/>
        </authorList>
    </citation>
    <scope>NUCLEOTIDE SEQUENCE</scope>
    <source>
        <strain evidence="14">CBS 506.95</strain>
    </source>
</reference>
<comment type="subcellular location">
    <subcellularLocation>
        <location evidence="2">Cell membrane</location>
        <topology evidence="2">Lipid-anchor</topology>
        <topology evidence="2">GPI-anchor</topology>
    </subcellularLocation>
</comment>
<dbReference type="OrthoDB" id="2125469at2759"/>
<dbReference type="EMBL" id="MU157827">
    <property type="protein sequence ID" value="KAF9534052.1"/>
    <property type="molecule type" value="Genomic_DNA"/>
</dbReference>
<evidence type="ECO:0000256" key="9">
    <source>
        <dbReference type="ARBA" id="ARBA00023277"/>
    </source>
</evidence>
<name>A0A9P6ERX4_9AGAR</name>
<keyword evidence="4" id="KW-0325">Glycoprotein</keyword>
<proteinExistence type="predicted"/>
<feature type="domain" description="NodB homology" evidence="13">
    <location>
        <begin position="37"/>
        <end position="222"/>
    </location>
</feature>
<keyword evidence="8" id="KW-0472">Membrane</keyword>
<keyword evidence="5" id="KW-0479">Metal-binding</keyword>
<dbReference type="GO" id="GO:0071555">
    <property type="term" value="P:cell wall organization"/>
    <property type="evidence" value="ECO:0007669"/>
    <property type="project" value="UniProtKB-KW"/>
</dbReference>
<evidence type="ECO:0000256" key="2">
    <source>
        <dbReference type="ARBA" id="ARBA00004609"/>
    </source>
</evidence>
<dbReference type="CDD" id="cd10951">
    <property type="entry name" value="CE4_ClCDA_like"/>
    <property type="match status" value="1"/>
</dbReference>
<dbReference type="Gene3D" id="3.20.20.370">
    <property type="entry name" value="Glycoside hydrolase/deacetylase"/>
    <property type="match status" value="1"/>
</dbReference>
<evidence type="ECO:0000259" key="13">
    <source>
        <dbReference type="PROSITE" id="PS51677"/>
    </source>
</evidence>
<evidence type="ECO:0000256" key="7">
    <source>
        <dbReference type="ARBA" id="ARBA00022801"/>
    </source>
</evidence>
<evidence type="ECO:0000256" key="3">
    <source>
        <dbReference type="ARBA" id="ARBA00022475"/>
    </source>
</evidence>
<dbReference type="PANTHER" id="PTHR46471">
    <property type="entry name" value="CHITIN DEACETYLASE"/>
    <property type="match status" value="1"/>
</dbReference>
<dbReference type="InterPro" id="IPR002509">
    <property type="entry name" value="NODB_dom"/>
</dbReference>
<organism evidence="14 15">
    <name type="scientific">Crepidotus variabilis</name>
    <dbReference type="NCBI Taxonomy" id="179855"/>
    <lineage>
        <taxon>Eukaryota</taxon>
        <taxon>Fungi</taxon>
        <taxon>Dikarya</taxon>
        <taxon>Basidiomycota</taxon>
        <taxon>Agaricomycotina</taxon>
        <taxon>Agaricomycetes</taxon>
        <taxon>Agaricomycetidae</taxon>
        <taxon>Agaricales</taxon>
        <taxon>Agaricineae</taxon>
        <taxon>Crepidotaceae</taxon>
        <taxon>Crepidotus</taxon>
    </lineage>
</organism>
<dbReference type="AlphaFoldDB" id="A0A9P6ERX4"/>
<dbReference type="InterPro" id="IPR011330">
    <property type="entry name" value="Glyco_hydro/deAcase_b/a-brl"/>
</dbReference>
<dbReference type="GO" id="GO:0046872">
    <property type="term" value="F:metal ion binding"/>
    <property type="evidence" value="ECO:0007669"/>
    <property type="project" value="UniProtKB-KW"/>
</dbReference>
<protein>
    <submittedName>
        <fullName evidence="14">Carbohydrate esterase family 4 protein</fullName>
    </submittedName>
</protein>
<keyword evidence="15" id="KW-1185">Reference proteome</keyword>
<evidence type="ECO:0000256" key="8">
    <source>
        <dbReference type="ARBA" id="ARBA00023136"/>
    </source>
</evidence>
<evidence type="ECO:0000256" key="4">
    <source>
        <dbReference type="ARBA" id="ARBA00022622"/>
    </source>
</evidence>
<evidence type="ECO:0000256" key="12">
    <source>
        <dbReference type="SAM" id="SignalP"/>
    </source>
</evidence>
<evidence type="ECO:0000313" key="14">
    <source>
        <dbReference type="EMBL" id="KAF9534052.1"/>
    </source>
</evidence>
<dbReference type="Proteomes" id="UP000807306">
    <property type="component" value="Unassembled WGS sequence"/>
</dbReference>
<keyword evidence="3" id="KW-1003">Cell membrane</keyword>
<keyword evidence="10" id="KW-0449">Lipoprotein</keyword>
<evidence type="ECO:0000256" key="6">
    <source>
        <dbReference type="ARBA" id="ARBA00022729"/>
    </source>
</evidence>
<evidence type="ECO:0000256" key="1">
    <source>
        <dbReference type="ARBA" id="ARBA00001941"/>
    </source>
</evidence>
<keyword evidence="6 12" id="KW-0732">Signal</keyword>
<dbReference type="SUPFAM" id="SSF88713">
    <property type="entry name" value="Glycoside hydrolase/deacetylase"/>
    <property type="match status" value="1"/>
</dbReference>
<evidence type="ECO:0000256" key="5">
    <source>
        <dbReference type="ARBA" id="ARBA00022723"/>
    </source>
</evidence>
<dbReference type="GO" id="GO:0005975">
    <property type="term" value="P:carbohydrate metabolic process"/>
    <property type="evidence" value="ECO:0007669"/>
    <property type="project" value="InterPro"/>
</dbReference>
<evidence type="ECO:0000256" key="11">
    <source>
        <dbReference type="ARBA" id="ARBA00023316"/>
    </source>
</evidence>
<dbReference type="PROSITE" id="PS51677">
    <property type="entry name" value="NODB"/>
    <property type="match status" value="1"/>
</dbReference>
<gene>
    <name evidence="14" type="ORF">CPB83DRAFT_879920</name>
</gene>
<keyword evidence="4" id="KW-0336">GPI-anchor</keyword>
<keyword evidence="7" id="KW-0378">Hydrolase</keyword>
<feature type="chain" id="PRO_5040343140" evidence="12">
    <location>
        <begin position="18"/>
        <end position="250"/>
    </location>
</feature>
<keyword evidence="11" id="KW-0961">Cell wall biogenesis/degradation</keyword>
<dbReference type="GO" id="GO:0016810">
    <property type="term" value="F:hydrolase activity, acting on carbon-nitrogen (but not peptide) bonds"/>
    <property type="evidence" value="ECO:0007669"/>
    <property type="project" value="InterPro"/>
</dbReference>
<dbReference type="GO" id="GO:0098552">
    <property type="term" value="C:side of membrane"/>
    <property type="evidence" value="ECO:0007669"/>
    <property type="project" value="UniProtKB-KW"/>
</dbReference>
<accession>A0A9P6ERX4</accession>
<dbReference type="PANTHER" id="PTHR46471:SF2">
    <property type="entry name" value="CHITIN DEACETYLASE-RELATED"/>
    <property type="match status" value="1"/>
</dbReference>
<comment type="caution">
    <text evidence="14">The sequence shown here is derived from an EMBL/GenBank/DDBJ whole genome shotgun (WGS) entry which is preliminary data.</text>
</comment>